<evidence type="ECO:0000313" key="1">
    <source>
        <dbReference type="EMBL" id="MFD2760780.1"/>
    </source>
</evidence>
<dbReference type="Gene3D" id="3.30.2310.20">
    <property type="entry name" value="RelE-like"/>
    <property type="match status" value="1"/>
</dbReference>
<gene>
    <name evidence="1" type="ORF">ACFSUO_07350</name>
</gene>
<name>A0ABW5V828_9BACI</name>
<sequence length="115" mass="13859">MTEDNRKFSVYFTEEFNKSLDQIQAFFSEQGEDVLEWWFTKEDNMIDEIDQLLSSFPYAGKMVEQGPFKGLRCLTYGKSRHRMLNYLIFYAVYEKDYEIDVINILPARSKRKRKK</sequence>
<dbReference type="EMBL" id="JBHUNA010000017">
    <property type="protein sequence ID" value="MFD2760780.1"/>
    <property type="molecule type" value="Genomic_DNA"/>
</dbReference>
<dbReference type="RefSeq" id="WP_382392612.1">
    <property type="nucleotide sequence ID" value="NZ_JBHUNA010000017.1"/>
</dbReference>
<organism evidence="1 2">
    <name type="scientific">Lentibacillus juripiscarius</name>
    <dbReference type="NCBI Taxonomy" id="257446"/>
    <lineage>
        <taxon>Bacteria</taxon>
        <taxon>Bacillati</taxon>
        <taxon>Bacillota</taxon>
        <taxon>Bacilli</taxon>
        <taxon>Bacillales</taxon>
        <taxon>Bacillaceae</taxon>
        <taxon>Lentibacillus</taxon>
    </lineage>
</organism>
<accession>A0ABW5V828</accession>
<keyword evidence="2" id="KW-1185">Reference proteome</keyword>
<dbReference type="Proteomes" id="UP001597502">
    <property type="component" value="Unassembled WGS sequence"/>
</dbReference>
<evidence type="ECO:0000313" key="2">
    <source>
        <dbReference type="Proteomes" id="UP001597502"/>
    </source>
</evidence>
<proteinExistence type="predicted"/>
<protein>
    <submittedName>
        <fullName evidence="1">Type II toxin-antitoxin system RelE/ParE family toxin</fullName>
    </submittedName>
</protein>
<dbReference type="InterPro" id="IPR035093">
    <property type="entry name" value="RelE/ParE_toxin_dom_sf"/>
</dbReference>
<comment type="caution">
    <text evidence="1">The sequence shown here is derived from an EMBL/GenBank/DDBJ whole genome shotgun (WGS) entry which is preliminary data.</text>
</comment>
<reference evidence="2" key="1">
    <citation type="journal article" date="2019" name="Int. J. Syst. Evol. Microbiol.">
        <title>The Global Catalogue of Microorganisms (GCM) 10K type strain sequencing project: providing services to taxonomists for standard genome sequencing and annotation.</title>
        <authorList>
            <consortium name="The Broad Institute Genomics Platform"/>
            <consortium name="The Broad Institute Genome Sequencing Center for Infectious Disease"/>
            <person name="Wu L."/>
            <person name="Ma J."/>
        </authorList>
    </citation>
    <scope>NUCLEOTIDE SEQUENCE [LARGE SCALE GENOMIC DNA]</scope>
    <source>
        <strain evidence="2">TISTR 1535</strain>
    </source>
</reference>